<evidence type="ECO:0000259" key="9">
    <source>
        <dbReference type="Pfam" id="PF07779"/>
    </source>
</evidence>
<accession>A0A9P6UN82</accession>
<dbReference type="GO" id="GO:0016740">
    <property type="term" value="F:transferase activity"/>
    <property type="evidence" value="ECO:0007669"/>
    <property type="project" value="UniProtKB-KW"/>
</dbReference>
<feature type="domain" description="Cas1p 10 TM acyl transferase" evidence="9">
    <location>
        <begin position="233"/>
        <end position="399"/>
    </location>
</feature>
<comment type="subcellular location">
    <subcellularLocation>
        <location evidence="1">Membrane</location>
        <topology evidence="1">Multi-pass membrane protein</topology>
    </subcellularLocation>
</comment>
<dbReference type="Pfam" id="PF07779">
    <property type="entry name" value="Cas1_AcylT"/>
    <property type="match status" value="1"/>
</dbReference>
<evidence type="ECO:0000256" key="3">
    <source>
        <dbReference type="ARBA" id="ARBA00022679"/>
    </source>
</evidence>
<dbReference type="InterPro" id="IPR012419">
    <property type="entry name" value="Cas1_AcylTrans_dom"/>
</dbReference>
<dbReference type="GO" id="GO:0005794">
    <property type="term" value="C:Golgi apparatus"/>
    <property type="evidence" value="ECO:0007669"/>
    <property type="project" value="UniProtKB-ARBA"/>
</dbReference>
<keyword evidence="11" id="KW-1185">Reference proteome</keyword>
<feature type="transmembrane region" description="Helical" evidence="8">
    <location>
        <begin position="277"/>
        <end position="300"/>
    </location>
</feature>
<feature type="transmembrane region" description="Helical" evidence="8">
    <location>
        <begin position="312"/>
        <end position="333"/>
    </location>
</feature>
<dbReference type="Proteomes" id="UP000738325">
    <property type="component" value="Unassembled WGS sequence"/>
</dbReference>
<dbReference type="EMBL" id="JAAAIP010000800">
    <property type="protein sequence ID" value="KAG0312534.1"/>
    <property type="molecule type" value="Genomic_DNA"/>
</dbReference>
<evidence type="ECO:0000256" key="8">
    <source>
        <dbReference type="SAM" id="Phobius"/>
    </source>
</evidence>
<evidence type="ECO:0000256" key="2">
    <source>
        <dbReference type="ARBA" id="ARBA00010666"/>
    </source>
</evidence>
<evidence type="ECO:0000256" key="4">
    <source>
        <dbReference type="ARBA" id="ARBA00022692"/>
    </source>
</evidence>
<feature type="transmembrane region" description="Helical" evidence="8">
    <location>
        <begin position="251"/>
        <end position="271"/>
    </location>
</feature>
<keyword evidence="3" id="KW-0808">Transferase</keyword>
<dbReference type="GO" id="GO:0016020">
    <property type="term" value="C:membrane"/>
    <property type="evidence" value="ECO:0007669"/>
    <property type="project" value="UniProtKB-SubCell"/>
</dbReference>
<keyword evidence="6 8" id="KW-0472">Membrane</keyword>
<dbReference type="PANTHER" id="PTHR13533:SF1">
    <property type="entry name" value="N-ACETYLNEURAMINATE 9-O-ACETYLTRANSFERASE"/>
    <property type="match status" value="1"/>
</dbReference>
<sequence>MMRTFDTAHTTSCLGGSKIVVLGDSVARQLYYSLVKKILPNASTEGDKHSDIFFRDIESGTTFEFYWDPVLNSTKAAELFTEPDTQLIGSEENPIPSIILVGTGLWYLRYPEWSGGMERWQQVMERLIQQMSNPRIAPLAQQLFISPIPAVNSEKLSEERARKLFPEGINYMNSFLKEATADSPVSVPFAWNKMTETAANETHDGLHYAERVMTVEADILLNFVCNNKLPKVSPMDATCCYEYPSMRWFQALMLVIFLVWIPTGFVVHTYYPQHSAFFPSLAIMRSFAIIGAAVVCMYCADRTSLISKGNKIFSASSFTFLIFLSIMAGLVTLKQAEVDQPFLSRDQTDEWKGWMQIVILIYHYVAASSVSAIYNPVRMLVASYLFMTGFGHFVFYYKTSLCPRLRSRGNLNNFSI</sequence>
<comment type="caution">
    <text evidence="10">The sequence shown here is derived from an EMBL/GenBank/DDBJ whole genome shotgun (WGS) entry which is preliminary data.</text>
</comment>
<evidence type="ECO:0000313" key="11">
    <source>
        <dbReference type="Proteomes" id="UP000738325"/>
    </source>
</evidence>
<feature type="transmembrane region" description="Helical" evidence="8">
    <location>
        <begin position="381"/>
        <end position="397"/>
    </location>
</feature>
<dbReference type="OrthoDB" id="1932925at2759"/>
<name>A0A9P6UN82_9FUNG</name>
<comment type="similarity">
    <text evidence="2">Belongs to the PC-esterase family. CASD1 subfamily.</text>
</comment>
<protein>
    <recommendedName>
        <fullName evidence="9">Cas1p 10 TM acyl transferase domain-containing protein</fullName>
    </recommendedName>
</protein>
<organism evidence="10 11">
    <name type="scientific">Dissophora globulifera</name>
    <dbReference type="NCBI Taxonomy" id="979702"/>
    <lineage>
        <taxon>Eukaryota</taxon>
        <taxon>Fungi</taxon>
        <taxon>Fungi incertae sedis</taxon>
        <taxon>Mucoromycota</taxon>
        <taxon>Mortierellomycotina</taxon>
        <taxon>Mortierellomycetes</taxon>
        <taxon>Mortierellales</taxon>
        <taxon>Mortierellaceae</taxon>
        <taxon>Dissophora</taxon>
    </lineage>
</organism>
<reference evidence="10" key="1">
    <citation type="journal article" date="2020" name="Fungal Divers.">
        <title>Resolving the Mortierellaceae phylogeny through synthesis of multi-gene phylogenetics and phylogenomics.</title>
        <authorList>
            <person name="Vandepol N."/>
            <person name="Liber J."/>
            <person name="Desiro A."/>
            <person name="Na H."/>
            <person name="Kennedy M."/>
            <person name="Barry K."/>
            <person name="Grigoriev I.V."/>
            <person name="Miller A.N."/>
            <person name="O'Donnell K."/>
            <person name="Stajich J.E."/>
            <person name="Bonito G."/>
        </authorList>
    </citation>
    <scope>NUCLEOTIDE SEQUENCE</scope>
    <source>
        <strain evidence="10">REB-010B</strain>
    </source>
</reference>
<evidence type="ECO:0000256" key="6">
    <source>
        <dbReference type="ARBA" id="ARBA00023136"/>
    </source>
</evidence>
<dbReference type="GO" id="GO:0005975">
    <property type="term" value="P:carbohydrate metabolic process"/>
    <property type="evidence" value="ECO:0007669"/>
    <property type="project" value="UniProtKB-ARBA"/>
</dbReference>
<feature type="transmembrane region" description="Helical" evidence="8">
    <location>
        <begin position="353"/>
        <end position="374"/>
    </location>
</feature>
<proteinExistence type="inferred from homology"/>
<evidence type="ECO:0000256" key="5">
    <source>
        <dbReference type="ARBA" id="ARBA00022989"/>
    </source>
</evidence>
<dbReference type="AlphaFoldDB" id="A0A9P6UN82"/>
<keyword evidence="7" id="KW-0325">Glycoprotein</keyword>
<dbReference type="PANTHER" id="PTHR13533">
    <property type="entry name" value="N-ACETYLNEURAMINATE 9-O-ACETYLTRANSFERASE"/>
    <property type="match status" value="1"/>
</dbReference>
<evidence type="ECO:0000313" key="10">
    <source>
        <dbReference type="EMBL" id="KAG0312534.1"/>
    </source>
</evidence>
<keyword evidence="4 8" id="KW-0812">Transmembrane</keyword>
<keyword evidence="5 8" id="KW-1133">Transmembrane helix</keyword>
<evidence type="ECO:0000256" key="7">
    <source>
        <dbReference type="ARBA" id="ARBA00023180"/>
    </source>
</evidence>
<evidence type="ECO:0000256" key="1">
    <source>
        <dbReference type="ARBA" id="ARBA00004141"/>
    </source>
</evidence>
<gene>
    <name evidence="10" type="ORF">BGZ99_009453</name>
</gene>